<dbReference type="RefSeq" id="WP_048365750.1">
    <property type="nucleotide sequence ID" value="NZ_JYLF01000009.1"/>
</dbReference>
<name>A0A0J6LCZ3_9PSED</name>
<dbReference type="AlphaFoldDB" id="A0A0J6LCZ3"/>
<sequence length="130" mass="13710">MGMREEIQAELAESLDDPEGLADAVTSVTGIRKVAGEYDPDLGGEMPETTVMYAGRGVLGSYLSKEIDGSLIQTTDKKLLVLQNELFVSEGGVSTALPAVPAIGDIVNGLRVMNVSADPVDATWTAQLRT</sequence>
<dbReference type="OrthoDB" id="6571023at2"/>
<dbReference type="Proteomes" id="UP000036325">
    <property type="component" value="Unassembled WGS sequence"/>
</dbReference>
<reference evidence="1 2" key="1">
    <citation type="submission" date="2015-02" db="EMBL/GenBank/DDBJ databases">
        <title>Pseudomonas helleri sp. nov. and Pseudomonas weihenstephanensis sp. nov., isolated from raw cows milk.</title>
        <authorList>
            <person name="von Neubeck M."/>
            <person name="Huptas C."/>
            <person name="Wenning M."/>
            <person name="Scherer S."/>
        </authorList>
    </citation>
    <scope>NUCLEOTIDE SEQUENCE [LARGE SCALE GENOMIC DNA]</scope>
    <source>
        <strain evidence="1 2">DSM 29166</strain>
    </source>
</reference>
<dbReference type="STRING" id="1608994.TU86_18385"/>
<evidence type="ECO:0000313" key="2">
    <source>
        <dbReference type="Proteomes" id="UP000036325"/>
    </source>
</evidence>
<dbReference type="PATRIC" id="fig|1608994.3.peg.4389"/>
<dbReference type="EMBL" id="JYLF01000009">
    <property type="protein sequence ID" value="KMN12231.1"/>
    <property type="molecule type" value="Genomic_DNA"/>
</dbReference>
<organism evidence="1 2">
    <name type="scientific">Pseudomonas weihenstephanensis</name>
    <dbReference type="NCBI Taxonomy" id="1608994"/>
    <lineage>
        <taxon>Bacteria</taxon>
        <taxon>Pseudomonadati</taxon>
        <taxon>Pseudomonadota</taxon>
        <taxon>Gammaproteobacteria</taxon>
        <taxon>Pseudomonadales</taxon>
        <taxon>Pseudomonadaceae</taxon>
        <taxon>Pseudomonas</taxon>
    </lineage>
</organism>
<proteinExistence type="predicted"/>
<protein>
    <submittedName>
        <fullName evidence="1">Uncharacterized protein</fullName>
    </submittedName>
</protein>
<accession>A0A0J6LCZ3</accession>
<evidence type="ECO:0000313" key="1">
    <source>
        <dbReference type="EMBL" id="KMN12231.1"/>
    </source>
</evidence>
<comment type="caution">
    <text evidence="1">The sequence shown here is derived from an EMBL/GenBank/DDBJ whole genome shotgun (WGS) entry which is preliminary data.</text>
</comment>
<gene>
    <name evidence="1" type="ORF">TU86_18385</name>
</gene>